<evidence type="ECO:0000313" key="1">
    <source>
        <dbReference type="EMBL" id="GMH18317.1"/>
    </source>
</evidence>
<proteinExistence type="predicted"/>
<name>A0AAD3SXL4_NEPGR</name>
<evidence type="ECO:0000313" key="2">
    <source>
        <dbReference type="Proteomes" id="UP001279734"/>
    </source>
</evidence>
<keyword evidence="2" id="KW-1185">Reference proteome</keyword>
<accession>A0AAD3SXL4</accession>
<gene>
    <name evidence="1" type="ORF">Nepgr_020158</name>
</gene>
<comment type="caution">
    <text evidence="1">The sequence shown here is derived from an EMBL/GenBank/DDBJ whole genome shotgun (WGS) entry which is preliminary data.</text>
</comment>
<sequence>MTGVGCAHGRVAGLKKVVTASHDALLGNSWAHQSWVLLAPGIVIRPASGHGAPRGDLPAGRGPVLVGESRAGDLLAMMEGRSQWHIFRLLQSVPSLCG</sequence>
<reference evidence="1" key="1">
    <citation type="submission" date="2023-05" db="EMBL/GenBank/DDBJ databases">
        <title>Nepenthes gracilis genome sequencing.</title>
        <authorList>
            <person name="Fukushima K."/>
        </authorList>
    </citation>
    <scope>NUCLEOTIDE SEQUENCE</scope>
    <source>
        <strain evidence="1">SING2019-196</strain>
    </source>
</reference>
<dbReference type="EMBL" id="BSYO01000019">
    <property type="protein sequence ID" value="GMH18317.1"/>
    <property type="molecule type" value="Genomic_DNA"/>
</dbReference>
<dbReference type="Proteomes" id="UP001279734">
    <property type="component" value="Unassembled WGS sequence"/>
</dbReference>
<protein>
    <submittedName>
        <fullName evidence="1">Uncharacterized protein</fullName>
    </submittedName>
</protein>
<dbReference type="AlphaFoldDB" id="A0AAD3SXL4"/>
<organism evidence="1 2">
    <name type="scientific">Nepenthes gracilis</name>
    <name type="common">Slender pitcher plant</name>
    <dbReference type="NCBI Taxonomy" id="150966"/>
    <lineage>
        <taxon>Eukaryota</taxon>
        <taxon>Viridiplantae</taxon>
        <taxon>Streptophyta</taxon>
        <taxon>Embryophyta</taxon>
        <taxon>Tracheophyta</taxon>
        <taxon>Spermatophyta</taxon>
        <taxon>Magnoliopsida</taxon>
        <taxon>eudicotyledons</taxon>
        <taxon>Gunneridae</taxon>
        <taxon>Pentapetalae</taxon>
        <taxon>Caryophyllales</taxon>
        <taxon>Nepenthaceae</taxon>
        <taxon>Nepenthes</taxon>
    </lineage>
</organism>